<evidence type="ECO:0000259" key="8">
    <source>
        <dbReference type="PROSITE" id="PS51676"/>
    </source>
</evidence>
<feature type="domain" description="FF" evidence="8">
    <location>
        <begin position="225"/>
        <end position="281"/>
    </location>
</feature>
<gene>
    <name evidence="9" type="ORF">EV356DRAFT_501133</name>
</gene>
<dbReference type="InterPro" id="IPR036517">
    <property type="entry name" value="FF_domain_sf"/>
</dbReference>
<feature type="domain" description="FF" evidence="8">
    <location>
        <begin position="372"/>
        <end position="433"/>
    </location>
</feature>
<keyword evidence="5" id="KW-0539">Nucleus</keyword>
<dbReference type="SUPFAM" id="SSF81698">
    <property type="entry name" value="FF domain"/>
    <property type="match status" value="5"/>
</dbReference>
<dbReference type="InterPro" id="IPR036020">
    <property type="entry name" value="WW_dom_sf"/>
</dbReference>
<dbReference type="Gene3D" id="2.20.70.10">
    <property type="match status" value="2"/>
</dbReference>
<dbReference type="SMART" id="SM00456">
    <property type="entry name" value="WW"/>
    <property type="match status" value="2"/>
</dbReference>
<evidence type="ECO:0000313" key="9">
    <source>
        <dbReference type="EMBL" id="KAF2234863.1"/>
    </source>
</evidence>
<keyword evidence="10" id="KW-1185">Reference proteome</keyword>
<keyword evidence="4" id="KW-0508">mRNA splicing</keyword>
<dbReference type="Gene3D" id="1.10.10.440">
    <property type="entry name" value="FF domain"/>
    <property type="match status" value="5"/>
</dbReference>
<evidence type="ECO:0000256" key="5">
    <source>
        <dbReference type="ARBA" id="ARBA00023242"/>
    </source>
</evidence>
<dbReference type="AlphaFoldDB" id="A0A6A6HBK5"/>
<comment type="subcellular location">
    <subcellularLocation>
        <location evidence="1">Nucleus</location>
    </subcellularLocation>
</comment>
<feature type="compositionally biased region" description="Polar residues" evidence="6">
    <location>
        <begin position="83"/>
        <end position="117"/>
    </location>
</feature>
<dbReference type="GO" id="GO:0003723">
    <property type="term" value="F:RNA binding"/>
    <property type="evidence" value="ECO:0007669"/>
    <property type="project" value="TreeGrafter"/>
</dbReference>
<evidence type="ECO:0000256" key="3">
    <source>
        <dbReference type="ARBA" id="ARBA00022737"/>
    </source>
</evidence>
<dbReference type="FunFam" id="1.10.10.440:FF:000013">
    <property type="entry name" value="pre-mRNA-processing protein 40A isoform X1"/>
    <property type="match status" value="1"/>
</dbReference>
<dbReference type="InterPro" id="IPR001202">
    <property type="entry name" value="WW_dom"/>
</dbReference>
<evidence type="ECO:0000256" key="4">
    <source>
        <dbReference type="ARBA" id="ARBA00023187"/>
    </source>
</evidence>
<dbReference type="PROSITE" id="PS01159">
    <property type="entry name" value="WW_DOMAIN_1"/>
    <property type="match status" value="2"/>
</dbReference>
<dbReference type="GO" id="GO:0045292">
    <property type="term" value="P:mRNA cis splicing, via spliceosome"/>
    <property type="evidence" value="ECO:0007669"/>
    <property type="project" value="InterPro"/>
</dbReference>
<organism evidence="9 10">
    <name type="scientific">Viridothelium virens</name>
    <name type="common">Speckled blister lichen</name>
    <name type="synonym">Trypethelium virens</name>
    <dbReference type="NCBI Taxonomy" id="1048519"/>
    <lineage>
        <taxon>Eukaryota</taxon>
        <taxon>Fungi</taxon>
        <taxon>Dikarya</taxon>
        <taxon>Ascomycota</taxon>
        <taxon>Pezizomycotina</taxon>
        <taxon>Dothideomycetes</taxon>
        <taxon>Dothideomycetes incertae sedis</taxon>
        <taxon>Trypetheliales</taxon>
        <taxon>Trypetheliaceae</taxon>
        <taxon>Viridothelium</taxon>
    </lineage>
</organism>
<feature type="compositionally biased region" description="Basic and acidic residues" evidence="6">
    <location>
        <begin position="584"/>
        <end position="630"/>
    </location>
</feature>
<dbReference type="PANTHER" id="PTHR11864:SF0">
    <property type="entry name" value="PRP40 PRE-MRNA PROCESSING FACTOR 40 HOMOLOG A (YEAST)"/>
    <property type="match status" value="1"/>
</dbReference>
<name>A0A6A6HBK5_VIRVR</name>
<evidence type="ECO:0000313" key="10">
    <source>
        <dbReference type="Proteomes" id="UP000800092"/>
    </source>
</evidence>
<feature type="domain" description="WW" evidence="7">
    <location>
        <begin position="46"/>
        <end position="74"/>
    </location>
</feature>
<feature type="region of interest" description="Disordered" evidence="6">
    <location>
        <begin position="37"/>
        <end position="123"/>
    </location>
</feature>
<dbReference type="InterPro" id="IPR002713">
    <property type="entry name" value="FF_domain"/>
</dbReference>
<feature type="domain" description="WW" evidence="7">
    <location>
        <begin position="7"/>
        <end position="34"/>
    </location>
</feature>
<dbReference type="FunFam" id="1.10.10.440:FF:000033">
    <property type="entry name" value="Formin binding protein (FNB3)"/>
    <property type="match status" value="1"/>
</dbReference>
<dbReference type="PANTHER" id="PTHR11864">
    <property type="entry name" value="PRE-MRNA-PROCESSING PROTEIN PRP40"/>
    <property type="match status" value="1"/>
</dbReference>
<dbReference type="InterPro" id="IPR039726">
    <property type="entry name" value="Prp40-like"/>
</dbReference>
<keyword evidence="2" id="KW-0507">mRNA processing</keyword>
<dbReference type="OrthoDB" id="187617at2759"/>
<dbReference type="PROSITE" id="PS50020">
    <property type="entry name" value="WW_DOMAIN_2"/>
    <property type="match status" value="2"/>
</dbReference>
<dbReference type="SMART" id="SM00441">
    <property type="entry name" value="FF"/>
    <property type="match status" value="5"/>
</dbReference>
<feature type="compositionally biased region" description="Basic and acidic residues" evidence="6">
    <location>
        <begin position="565"/>
        <end position="576"/>
    </location>
</feature>
<evidence type="ECO:0000256" key="6">
    <source>
        <dbReference type="SAM" id="MobiDB-lite"/>
    </source>
</evidence>
<dbReference type="Proteomes" id="UP000800092">
    <property type="component" value="Unassembled WGS sequence"/>
</dbReference>
<dbReference type="Pfam" id="PF25432">
    <property type="entry name" value="FF_PRPF40A"/>
    <property type="match status" value="1"/>
</dbReference>
<dbReference type="Pfam" id="PF00397">
    <property type="entry name" value="WW"/>
    <property type="match status" value="1"/>
</dbReference>
<feature type="domain" description="FF" evidence="8">
    <location>
        <begin position="509"/>
        <end position="565"/>
    </location>
</feature>
<evidence type="ECO:0000256" key="2">
    <source>
        <dbReference type="ARBA" id="ARBA00022664"/>
    </source>
</evidence>
<evidence type="ECO:0008006" key="11">
    <source>
        <dbReference type="Google" id="ProtNLM"/>
    </source>
</evidence>
<feature type="compositionally biased region" description="Basic and acidic residues" evidence="6">
    <location>
        <begin position="672"/>
        <end position="700"/>
    </location>
</feature>
<feature type="compositionally biased region" description="Polar residues" evidence="6">
    <location>
        <begin position="61"/>
        <end position="70"/>
    </location>
</feature>
<dbReference type="GO" id="GO:0005685">
    <property type="term" value="C:U1 snRNP"/>
    <property type="evidence" value="ECO:0007669"/>
    <property type="project" value="TreeGrafter"/>
</dbReference>
<dbReference type="GO" id="GO:0071004">
    <property type="term" value="C:U2-type prespliceosome"/>
    <property type="evidence" value="ECO:0007669"/>
    <property type="project" value="TreeGrafter"/>
</dbReference>
<evidence type="ECO:0000256" key="1">
    <source>
        <dbReference type="ARBA" id="ARBA00004123"/>
    </source>
</evidence>
<protein>
    <recommendedName>
        <fullName evidence="11">Formin binding protein</fullName>
    </recommendedName>
</protein>
<dbReference type="CDD" id="cd00201">
    <property type="entry name" value="WW"/>
    <property type="match status" value="2"/>
</dbReference>
<accession>A0A6A6HBK5</accession>
<reference evidence="9" key="1">
    <citation type="journal article" date="2020" name="Stud. Mycol.">
        <title>101 Dothideomycetes genomes: a test case for predicting lifestyles and emergence of pathogens.</title>
        <authorList>
            <person name="Haridas S."/>
            <person name="Albert R."/>
            <person name="Binder M."/>
            <person name="Bloem J."/>
            <person name="Labutti K."/>
            <person name="Salamov A."/>
            <person name="Andreopoulos B."/>
            <person name="Baker S."/>
            <person name="Barry K."/>
            <person name="Bills G."/>
            <person name="Bluhm B."/>
            <person name="Cannon C."/>
            <person name="Castanera R."/>
            <person name="Culley D."/>
            <person name="Daum C."/>
            <person name="Ezra D."/>
            <person name="Gonzalez J."/>
            <person name="Henrissat B."/>
            <person name="Kuo A."/>
            <person name="Liang C."/>
            <person name="Lipzen A."/>
            <person name="Lutzoni F."/>
            <person name="Magnuson J."/>
            <person name="Mondo S."/>
            <person name="Nolan M."/>
            <person name="Ohm R."/>
            <person name="Pangilinan J."/>
            <person name="Park H.-J."/>
            <person name="Ramirez L."/>
            <person name="Alfaro M."/>
            <person name="Sun H."/>
            <person name="Tritt A."/>
            <person name="Yoshinaga Y."/>
            <person name="Zwiers L.-H."/>
            <person name="Turgeon B."/>
            <person name="Goodwin S."/>
            <person name="Spatafora J."/>
            <person name="Crous P."/>
            <person name="Grigoriev I."/>
        </authorList>
    </citation>
    <scope>NUCLEOTIDE SEQUENCE</scope>
    <source>
        <strain evidence="9">Tuck. ex Michener</strain>
    </source>
</reference>
<feature type="region of interest" description="Disordered" evidence="6">
    <location>
        <begin position="565"/>
        <end position="782"/>
    </location>
</feature>
<feature type="compositionally biased region" description="Basic and acidic residues" evidence="6">
    <location>
        <begin position="651"/>
        <end position="663"/>
    </location>
</feature>
<dbReference type="SUPFAM" id="SSF51045">
    <property type="entry name" value="WW domain"/>
    <property type="match status" value="2"/>
</dbReference>
<proteinExistence type="predicted"/>
<keyword evidence="3" id="KW-0677">Repeat</keyword>
<evidence type="ECO:0000259" key="7">
    <source>
        <dbReference type="PROSITE" id="PS50020"/>
    </source>
</evidence>
<dbReference type="EMBL" id="ML991795">
    <property type="protein sequence ID" value="KAF2234863.1"/>
    <property type="molecule type" value="Genomic_DNA"/>
</dbReference>
<dbReference type="PROSITE" id="PS51676">
    <property type="entry name" value="FF"/>
    <property type="match status" value="3"/>
</dbReference>
<sequence>MNGVALWQPAQAPDGRTYYYNSQTKETQWEKPEALMTPAERARKNSPWTEYSSDGRKYWHNKQTNQTTWEMPQEFKDAEPPQRSAQRPSTTQQTFVAGGASTFSRPPYSSQQYNSQNERNEPWSAHERTGHDRQFGYGSADGFRAAAIPGSEETNFGSAEEAEAAFFKLLKRVGVQQDWTFQQMVEACARDPHYRAVKDPKDRKLAFEKYLLQQREQEKEREKERVAKLRNDFGIMLRRHPEIVYYSRWKTIRPIIQDETIFRSTDNEDERRALFEEYVAELRRQHNEEEEAARKAAVDELADILGSMRLEPYTRWFDAQERIKSNEKFQNDPKFRTLEKFEILGVFENHIKTLERDWNERRQREKVLKYRRERKNRDAFKELLGELRAKGHVKAGSKWMNVYPLFKDDHRYTDMLGQPGSTPLDFFWDVVEEDEATLRAKRNDVLDVIEDQRFELIPQTSFDDFLKFMRNNRRTANLDTDSLQLIFDRLKEKLSKKLEESSHHIEKRQRRAIDDLRSCIKHLNPPVSLEDTWERVRSRVEDTPEYKALDSDDLRKAAFDKFQRRLREKADDTTREHPRRHHDRHDPRNGASSSHRDRDRDRDRTTRRTRSPEADPYEADRRKAIADRERQHHRTGTTGLSPPPRSPRARSTRDDRDWRDRRNSWFGGTNHDVARREREAERERGYVSRSDLRSKSRALDYGEGTGAEDRGSGSASLGRRPRSEESEASEGLYLHKRQRRDYGSHSPQRRHKSSEPPKEDPALQSGSEEGEIEEVEPNSAKE</sequence>
<dbReference type="Pfam" id="PF01846">
    <property type="entry name" value="FF"/>
    <property type="match status" value="3"/>
</dbReference>